<dbReference type="Pfam" id="PF04978">
    <property type="entry name" value="MST"/>
    <property type="match status" value="1"/>
</dbReference>
<evidence type="ECO:0000313" key="1">
    <source>
        <dbReference type="EMBL" id="GGF55524.1"/>
    </source>
</evidence>
<name>A0A917BV33_9ACTN</name>
<dbReference type="EMBL" id="BMKQ01000001">
    <property type="protein sequence ID" value="GGF55524.1"/>
    <property type="molecule type" value="Genomic_DNA"/>
</dbReference>
<dbReference type="Proteomes" id="UP000649179">
    <property type="component" value="Unassembled WGS sequence"/>
</dbReference>
<evidence type="ECO:0008006" key="3">
    <source>
        <dbReference type="Google" id="ProtNLM"/>
    </source>
</evidence>
<comment type="caution">
    <text evidence="1">The sequence shown here is derived from an EMBL/GenBank/DDBJ whole genome shotgun (WGS) entry which is preliminary data.</text>
</comment>
<organism evidence="1 2">
    <name type="scientific">Marmoricola endophyticus</name>
    <dbReference type="NCBI Taxonomy" id="2040280"/>
    <lineage>
        <taxon>Bacteria</taxon>
        <taxon>Bacillati</taxon>
        <taxon>Actinomycetota</taxon>
        <taxon>Actinomycetes</taxon>
        <taxon>Propionibacteriales</taxon>
        <taxon>Nocardioidaceae</taxon>
        <taxon>Marmoricola</taxon>
    </lineage>
</organism>
<keyword evidence="2" id="KW-1185">Reference proteome</keyword>
<proteinExistence type="predicted"/>
<accession>A0A917BV33</accession>
<sequence length="173" mass="19222">MGTGRAKVFVEATAGASSRNDVLVGYLDYFRASIADRLVSLGEDVVRRSGVPSGWTPVELAVHLTNVERRWLVWGFLGEDVADPWADHRDERWYVPAERTLVDVLEELERQGARTREIVRGQALDTVGRPGPRWDGADPPTLERVVLHLVQEYARHLGHLDVVTELAGGSTGE</sequence>
<protein>
    <recommendedName>
        <fullName evidence="3">DUF664 domain-containing protein</fullName>
    </recommendedName>
</protein>
<reference evidence="1" key="2">
    <citation type="submission" date="2020-09" db="EMBL/GenBank/DDBJ databases">
        <authorList>
            <person name="Sun Q."/>
            <person name="Zhou Y."/>
        </authorList>
    </citation>
    <scope>NUCLEOTIDE SEQUENCE</scope>
    <source>
        <strain evidence="1">CGMCC 1.16067</strain>
    </source>
</reference>
<dbReference type="InterPro" id="IPR007061">
    <property type="entry name" value="MST-like"/>
</dbReference>
<gene>
    <name evidence="1" type="ORF">GCM10011519_31760</name>
</gene>
<evidence type="ECO:0000313" key="2">
    <source>
        <dbReference type="Proteomes" id="UP000649179"/>
    </source>
</evidence>
<dbReference type="RefSeq" id="WP_188780657.1">
    <property type="nucleotide sequence ID" value="NZ_BMKQ01000001.1"/>
</dbReference>
<dbReference type="Gene3D" id="1.20.120.450">
    <property type="entry name" value="dinb family like domain"/>
    <property type="match status" value="1"/>
</dbReference>
<dbReference type="SUPFAM" id="SSF109854">
    <property type="entry name" value="DinB/YfiT-like putative metalloenzymes"/>
    <property type="match status" value="1"/>
</dbReference>
<dbReference type="AlphaFoldDB" id="A0A917BV33"/>
<dbReference type="InterPro" id="IPR034660">
    <property type="entry name" value="DinB/YfiT-like"/>
</dbReference>
<reference evidence="1" key="1">
    <citation type="journal article" date="2014" name="Int. J. Syst. Evol. Microbiol.">
        <title>Complete genome sequence of Corynebacterium casei LMG S-19264T (=DSM 44701T), isolated from a smear-ripened cheese.</title>
        <authorList>
            <consortium name="US DOE Joint Genome Institute (JGI-PGF)"/>
            <person name="Walter F."/>
            <person name="Albersmeier A."/>
            <person name="Kalinowski J."/>
            <person name="Ruckert C."/>
        </authorList>
    </citation>
    <scope>NUCLEOTIDE SEQUENCE</scope>
    <source>
        <strain evidence="1">CGMCC 1.16067</strain>
    </source>
</reference>